<dbReference type="RefSeq" id="WP_200311117.1">
    <property type="nucleotide sequence ID" value="NZ_JAENIM010000039.1"/>
</dbReference>
<evidence type="ECO:0000313" key="9">
    <source>
        <dbReference type="Proteomes" id="UP000624703"/>
    </source>
</evidence>
<feature type="transmembrane region" description="Helical" evidence="6">
    <location>
        <begin position="315"/>
        <end position="338"/>
    </location>
</feature>
<feature type="transmembrane region" description="Helical" evidence="6">
    <location>
        <begin position="271"/>
        <end position="295"/>
    </location>
</feature>
<proteinExistence type="predicted"/>
<dbReference type="InterPro" id="IPR038078">
    <property type="entry name" value="PhoU-like_sf"/>
</dbReference>
<protein>
    <submittedName>
        <fullName evidence="8">Na/Pi cotransporter family protein</fullName>
    </submittedName>
</protein>
<name>A0A8J7SMH8_9BACT</name>
<dbReference type="EMBL" id="JAENIM010000039">
    <property type="protein sequence ID" value="MBK1791103.1"/>
    <property type="molecule type" value="Genomic_DNA"/>
</dbReference>
<evidence type="ECO:0000259" key="7">
    <source>
        <dbReference type="Pfam" id="PF01895"/>
    </source>
</evidence>
<keyword evidence="5 6" id="KW-0472">Membrane</keyword>
<dbReference type="NCBIfam" id="NF037997">
    <property type="entry name" value="Na_Pi_symport"/>
    <property type="match status" value="1"/>
</dbReference>
<dbReference type="PANTHER" id="PTHR10010">
    <property type="entry name" value="SOLUTE CARRIER FAMILY 34 SODIUM PHOSPHATE , MEMBER 2-RELATED"/>
    <property type="match status" value="1"/>
</dbReference>
<accession>A0A8J7SMH8</accession>
<feature type="transmembrane region" description="Helical" evidence="6">
    <location>
        <begin position="114"/>
        <end position="132"/>
    </location>
</feature>
<feature type="transmembrane region" description="Helical" evidence="6">
    <location>
        <begin position="236"/>
        <end position="259"/>
    </location>
</feature>
<dbReference type="Pfam" id="PF02690">
    <property type="entry name" value="Na_Pi_cotrans"/>
    <property type="match status" value="2"/>
</dbReference>
<dbReference type="Pfam" id="PF01895">
    <property type="entry name" value="PhoU"/>
    <property type="match status" value="1"/>
</dbReference>
<evidence type="ECO:0000256" key="6">
    <source>
        <dbReference type="SAM" id="Phobius"/>
    </source>
</evidence>
<dbReference type="Gene3D" id="1.20.58.220">
    <property type="entry name" value="Phosphate transport system protein phou homolog 2, domain 2"/>
    <property type="match status" value="1"/>
</dbReference>
<dbReference type="GO" id="GO:0005886">
    <property type="term" value="C:plasma membrane"/>
    <property type="evidence" value="ECO:0007669"/>
    <property type="project" value="UniProtKB-SubCell"/>
</dbReference>
<keyword evidence="3 6" id="KW-0812">Transmembrane</keyword>
<comment type="subcellular location">
    <subcellularLocation>
        <location evidence="1">Cell membrane</location>
        <topology evidence="1">Multi-pass membrane protein</topology>
    </subcellularLocation>
</comment>
<dbReference type="SUPFAM" id="SSF109755">
    <property type="entry name" value="PhoU-like"/>
    <property type="match status" value="1"/>
</dbReference>
<dbReference type="InterPro" id="IPR003841">
    <property type="entry name" value="Na/Pi_transpt"/>
</dbReference>
<comment type="caution">
    <text evidence="8">The sequence shown here is derived from an EMBL/GenBank/DDBJ whole genome shotgun (WGS) entry which is preliminary data.</text>
</comment>
<reference evidence="8" key="1">
    <citation type="submission" date="2021-01" db="EMBL/GenBank/DDBJ databases">
        <title>Modified the classification status of verrucomicrobia.</title>
        <authorList>
            <person name="Feng X."/>
        </authorList>
    </citation>
    <scope>NUCLEOTIDE SEQUENCE</scope>
    <source>
        <strain evidence="8">_KCTC 22039</strain>
    </source>
</reference>
<evidence type="ECO:0000256" key="5">
    <source>
        <dbReference type="ARBA" id="ARBA00023136"/>
    </source>
</evidence>
<evidence type="ECO:0000256" key="3">
    <source>
        <dbReference type="ARBA" id="ARBA00022692"/>
    </source>
</evidence>
<dbReference type="InterPro" id="IPR004633">
    <property type="entry name" value="NaPi_cotrn-rel/YqeW-like"/>
</dbReference>
<evidence type="ECO:0000313" key="8">
    <source>
        <dbReference type="EMBL" id="MBK1791103.1"/>
    </source>
</evidence>
<dbReference type="GO" id="GO:0005436">
    <property type="term" value="F:sodium:phosphate symporter activity"/>
    <property type="evidence" value="ECO:0007669"/>
    <property type="project" value="InterPro"/>
</dbReference>
<dbReference type="InterPro" id="IPR026022">
    <property type="entry name" value="PhoU_dom"/>
</dbReference>
<feature type="transmembrane region" description="Helical" evidence="6">
    <location>
        <begin position="138"/>
        <end position="156"/>
    </location>
</feature>
<organism evidence="8 9">
    <name type="scientific">Persicirhabdus sediminis</name>
    <dbReference type="NCBI Taxonomy" id="454144"/>
    <lineage>
        <taxon>Bacteria</taxon>
        <taxon>Pseudomonadati</taxon>
        <taxon>Verrucomicrobiota</taxon>
        <taxon>Verrucomicrobiia</taxon>
        <taxon>Verrucomicrobiales</taxon>
        <taxon>Verrucomicrobiaceae</taxon>
        <taxon>Persicirhabdus</taxon>
    </lineage>
</organism>
<feature type="transmembrane region" description="Helical" evidence="6">
    <location>
        <begin position="6"/>
        <end position="24"/>
    </location>
</feature>
<keyword evidence="4 6" id="KW-1133">Transmembrane helix</keyword>
<keyword evidence="9" id="KW-1185">Reference proteome</keyword>
<sequence length="583" mass="64035">MDIWSSIATILQILGALGIFLYGMKIMSEGVQKVAGDSMRIALATMTKNRASGIFTGFLTTCMVQSSSATTVLVVSFVNAGLLTLVESISLIMGANLGTTITAWIIAYIGKFSVAKIALPIIGVGLPMFFVGKNKVRSFGETLIGFGLLFLGLDLLKGAVPDLRGGLQGGDDSVAGMIQGVIAAINGYGYGSYVLFMIVGVILTLTVQSSSAAMAITITCAMNGWLGDNAMDAFKLSAAVVLGENIGTTITAWLASIGANVHAKRAARAHFLFNIIGSIWALVLFIPLTNMVWEIASMLPENLKSAKGDFGKSEVAFATAIFHTVFNMLNIFLLVWFVPVIAKTVTKWVKDEGSNGEKPRIQYISQRLVDMGELNLAEAEEAIHNMADHCYDMYKGYIRVFEAPDEDLSDLVTKLKKMEDEADHMMHDITEYLVRCSAREVGMQNAERITHMLRVTAELEESSDSIYRLIKIAERMYNKDHVFKADQIHAIRDLAHAVEKIILHSKTLVLHEVSDAMMNEANTMRAEIKELIKKFNKAAMKRMADNGKVKLEMLNVNTNNHLEMIASHSYHIIESSKQMHIQD</sequence>
<dbReference type="AlphaFoldDB" id="A0A8J7SMH8"/>
<dbReference type="GO" id="GO:0044341">
    <property type="term" value="P:sodium-dependent phosphate transport"/>
    <property type="evidence" value="ECO:0007669"/>
    <property type="project" value="InterPro"/>
</dbReference>
<dbReference type="Proteomes" id="UP000624703">
    <property type="component" value="Unassembled WGS sequence"/>
</dbReference>
<dbReference type="PANTHER" id="PTHR10010:SF46">
    <property type="entry name" value="SODIUM-DEPENDENT PHOSPHATE TRANSPORT PROTEIN 2B"/>
    <property type="match status" value="1"/>
</dbReference>
<evidence type="ECO:0000256" key="1">
    <source>
        <dbReference type="ARBA" id="ARBA00004651"/>
    </source>
</evidence>
<keyword evidence="2" id="KW-1003">Cell membrane</keyword>
<evidence type="ECO:0000256" key="2">
    <source>
        <dbReference type="ARBA" id="ARBA00022475"/>
    </source>
</evidence>
<gene>
    <name evidence="8" type="ORF">JIN82_08060</name>
</gene>
<evidence type="ECO:0000256" key="4">
    <source>
        <dbReference type="ARBA" id="ARBA00022989"/>
    </source>
</evidence>
<feature type="transmembrane region" description="Helical" evidence="6">
    <location>
        <begin position="193"/>
        <end position="216"/>
    </location>
</feature>
<feature type="domain" description="PhoU" evidence="7">
    <location>
        <begin position="383"/>
        <end position="471"/>
    </location>
</feature>
<dbReference type="NCBIfam" id="TIGR00704">
    <property type="entry name" value="NaPi_cotrn_rel"/>
    <property type="match status" value="1"/>
</dbReference>